<gene>
    <name evidence="2" type="ORF">B0I18_103347</name>
</gene>
<dbReference type="AlphaFoldDB" id="A0A2P8D6A4"/>
<protein>
    <submittedName>
        <fullName evidence="2">Uncharacterized protein</fullName>
    </submittedName>
</protein>
<name>A0A2P8D6A4_9BACT</name>
<evidence type="ECO:0000313" key="2">
    <source>
        <dbReference type="EMBL" id="PSK92765.1"/>
    </source>
</evidence>
<dbReference type="EMBL" id="PYGD01000003">
    <property type="protein sequence ID" value="PSK92765.1"/>
    <property type="molecule type" value="Genomic_DNA"/>
</dbReference>
<reference evidence="2 3" key="1">
    <citation type="submission" date="2018-03" db="EMBL/GenBank/DDBJ databases">
        <title>Genomic Encyclopedia of Type Strains, Phase III (KMG-III): the genomes of soil and plant-associated and newly described type strains.</title>
        <authorList>
            <person name="Whitman W."/>
        </authorList>
    </citation>
    <scope>NUCLEOTIDE SEQUENCE [LARGE SCALE GENOMIC DNA]</scope>
    <source>
        <strain evidence="2 3">CGMCC 1.12700</strain>
    </source>
</reference>
<keyword evidence="3" id="KW-1185">Reference proteome</keyword>
<keyword evidence="1" id="KW-0732">Signal</keyword>
<dbReference type="RefSeq" id="WP_106522943.1">
    <property type="nucleotide sequence ID" value="NZ_PYGD01000003.1"/>
</dbReference>
<dbReference type="Proteomes" id="UP000240572">
    <property type="component" value="Unassembled WGS sequence"/>
</dbReference>
<sequence length="176" mass="18735">MKKFIQLAFVCLSIGVLSASTSCSSNYDATPDVPGKDTMRNPFQGDFTAVVNGVNFIAETKGYQDATVGGIRVLTVYGIMNSANKDPKSNTSINLNINNYNGPGVYYIQQGVAGVYTILNNGTPTAFLARVDSANMITVTGDGDKIEGSFNFTVTPDGLENPNQQNIADGKFSIPK</sequence>
<dbReference type="PROSITE" id="PS51257">
    <property type="entry name" value="PROKAR_LIPOPROTEIN"/>
    <property type="match status" value="1"/>
</dbReference>
<feature type="chain" id="PRO_5015105793" evidence="1">
    <location>
        <begin position="20"/>
        <end position="176"/>
    </location>
</feature>
<organism evidence="2 3">
    <name type="scientific">Taibaiella chishuiensis</name>
    <dbReference type="NCBI Taxonomy" id="1434707"/>
    <lineage>
        <taxon>Bacteria</taxon>
        <taxon>Pseudomonadati</taxon>
        <taxon>Bacteroidota</taxon>
        <taxon>Chitinophagia</taxon>
        <taxon>Chitinophagales</taxon>
        <taxon>Chitinophagaceae</taxon>
        <taxon>Taibaiella</taxon>
    </lineage>
</organism>
<evidence type="ECO:0000313" key="3">
    <source>
        <dbReference type="Proteomes" id="UP000240572"/>
    </source>
</evidence>
<accession>A0A2P8D6A4</accession>
<proteinExistence type="predicted"/>
<evidence type="ECO:0000256" key="1">
    <source>
        <dbReference type="SAM" id="SignalP"/>
    </source>
</evidence>
<comment type="caution">
    <text evidence="2">The sequence shown here is derived from an EMBL/GenBank/DDBJ whole genome shotgun (WGS) entry which is preliminary data.</text>
</comment>
<dbReference type="OrthoDB" id="657662at2"/>
<feature type="signal peptide" evidence="1">
    <location>
        <begin position="1"/>
        <end position="19"/>
    </location>
</feature>